<keyword evidence="1" id="KW-0433">Leucine-rich repeat</keyword>
<accession>A0A2S7T7N1</accession>
<comment type="caution">
    <text evidence="5">The sequence shown here is derived from an EMBL/GenBank/DDBJ whole genome shotgun (WGS) entry which is preliminary data.</text>
</comment>
<feature type="transmembrane region" description="Helical" evidence="3">
    <location>
        <begin position="61"/>
        <end position="79"/>
    </location>
</feature>
<dbReference type="InterPro" id="IPR050216">
    <property type="entry name" value="LRR_domain-containing"/>
</dbReference>
<keyword evidence="3" id="KW-0812">Transmembrane</keyword>
<keyword evidence="3" id="KW-1133">Transmembrane helix</keyword>
<feature type="transmembrane region" description="Helical" evidence="3">
    <location>
        <begin position="105"/>
        <end position="125"/>
    </location>
</feature>
<protein>
    <recommendedName>
        <fullName evidence="4">Disease resistance R13L4/SHOC-2-like LRR domain-containing protein</fullName>
    </recommendedName>
</protein>
<proteinExistence type="predicted"/>
<keyword evidence="2" id="KW-0677">Repeat</keyword>
<reference evidence="6" key="1">
    <citation type="submission" date="2016-11" db="EMBL/GenBank/DDBJ databases">
        <title>Trade-off between light-utilization and light-protection in marine flavobacteria.</title>
        <authorList>
            <person name="Kumagai Y."/>
            <person name="Yoshizawa S."/>
            <person name="Kogure K."/>
        </authorList>
    </citation>
    <scope>NUCLEOTIDE SEQUENCE [LARGE SCALE GENOMIC DNA]</scope>
    <source>
        <strain evidence="6">SG-18</strain>
    </source>
</reference>
<organism evidence="5 6">
    <name type="scientific">Aureicoccus marinus</name>
    <dbReference type="NCBI Taxonomy" id="754435"/>
    <lineage>
        <taxon>Bacteria</taxon>
        <taxon>Pseudomonadati</taxon>
        <taxon>Bacteroidota</taxon>
        <taxon>Flavobacteriia</taxon>
        <taxon>Flavobacteriales</taxon>
        <taxon>Flavobacteriaceae</taxon>
        <taxon>Aureicoccus</taxon>
    </lineage>
</organism>
<keyword evidence="6" id="KW-1185">Reference proteome</keyword>
<dbReference type="SUPFAM" id="SSF52058">
    <property type="entry name" value="L domain-like"/>
    <property type="match status" value="1"/>
</dbReference>
<evidence type="ECO:0000256" key="3">
    <source>
        <dbReference type="SAM" id="Phobius"/>
    </source>
</evidence>
<dbReference type="Proteomes" id="UP000239366">
    <property type="component" value="Unassembled WGS sequence"/>
</dbReference>
<name>A0A2S7T7N1_9FLAO</name>
<feature type="transmembrane region" description="Helical" evidence="3">
    <location>
        <begin position="29"/>
        <end position="49"/>
    </location>
</feature>
<evidence type="ECO:0000259" key="4">
    <source>
        <dbReference type="Pfam" id="PF23598"/>
    </source>
</evidence>
<feature type="transmembrane region" description="Helical" evidence="3">
    <location>
        <begin position="137"/>
        <end position="160"/>
    </location>
</feature>
<dbReference type="EMBL" id="MQVX01000001">
    <property type="protein sequence ID" value="PQJ15943.1"/>
    <property type="molecule type" value="Genomic_DNA"/>
</dbReference>
<gene>
    <name evidence="5" type="ORF">BST99_09595</name>
</gene>
<dbReference type="PANTHER" id="PTHR48051:SF1">
    <property type="entry name" value="RAS SUPPRESSOR PROTEIN 1"/>
    <property type="match status" value="1"/>
</dbReference>
<feature type="domain" description="Disease resistance R13L4/SHOC-2-like LRR" evidence="4">
    <location>
        <begin position="208"/>
        <end position="313"/>
    </location>
</feature>
<keyword evidence="3" id="KW-0472">Membrane</keyword>
<dbReference type="Pfam" id="PF23598">
    <property type="entry name" value="LRR_14"/>
    <property type="match status" value="1"/>
</dbReference>
<evidence type="ECO:0000313" key="6">
    <source>
        <dbReference type="Proteomes" id="UP000239366"/>
    </source>
</evidence>
<dbReference type="OrthoDB" id="1249515at2"/>
<dbReference type="InterPro" id="IPR032675">
    <property type="entry name" value="LRR_dom_sf"/>
</dbReference>
<dbReference type="PANTHER" id="PTHR48051">
    <property type="match status" value="1"/>
</dbReference>
<dbReference type="Gene3D" id="3.80.10.10">
    <property type="entry name" value="Ribonuclease Inhibitor"/>
    <property type="match status" value="1"/>
</dbReference>
<evidence type="ECO:0000256" key="1">
    <source>
        <dbReference type="ARBA" id="ARBA00022614"/>
    </source>
</evidence>
<dbReference type="InterPro" id="IPR055414">
    <property type="entry name" value="LRR_R13L4/SHOC2-like"/>
</dbReference>
<evidence type="ECO:0000313" key="5">
    <source>
        <dbReference type="EMBL" id="PQJ15943.1"/>
    </source>
</evidence>
<evidence type="ECO:0000256" key="2">
    <source>
        <dbReference type="ARBA" id="ARBA00022737"/>
    </source>
</evidence>
<dbReference type="GO" id="GO:0005737">
    <property type="term" value="C:cytoplasm"/>
    <property type="evidence" value="ECO:0007669"/>
    <property type="project" value="TreeGrafter"/>
</dbReference>
<dbReference type="PROSITE" id="PS51450">
    <property type="entry name" value="LRR"/>
    <property type="match status" value="1"/>
</dbReference>
<dbReference type="InterPro" id="IPR001611">
    <property type="entry name" value="Leu-rich_rpt"/>
</dbReference>
<dbReference type="AlphaFoldDB" id="A0A2S7T7N1"/>
<sequence length="336" mass="38017">MNKTTQAILLTLVVSIGIGARLSILGWLFFLGIGSALLFGGFHLIVQFYSMNYLAKSGSKSSLLIILSHLSFLGIFLFQSDFDDSRGYSVLDHTFGIESEILNSINSPILIISIITFIVISIIIVKKARRNKVSGDNLQYIIPSLLACLILPFIFINALYANKDLQRTKKLEKTGEFNSIKRALKNSESVEVIKIHPYSARLKNFPLEIMELPNVKIIDLNGQQISTIPDDINKLESLEVLNLLDNNIAEIPKSICDCENLKELRIGGEIQRFPDCLKTMKYLKHLSVQSNTVNDLMDELREFEYLETSHFYLKEGVLDKNKLSEIRKETGIAHKY</sequence>